<evidence type="ECO:0000256" key="1">
    <source>
        <dbReference type="ARBA" id="ARBA00004123"/>
    </source>
</evidence>
<keyword evidence="7" id="KW-0040">ANK repeat</keyword>
<dbReference type="Proteomes" id="UP000663829">
    <property type="component" value="Unassembled WGS sequence"/>
</dbReference>
<dbReference type="InterPro" id="IPR002110">
    <property type="entry name" value="Ankyrin_rpt"/>
</dbReference>
<dbReference type="PROSITE" id="PS51060">
    <property type="entry name" value="PARP_ALPHA_HD"/>
    <property type="match status" value="1"/>
</dbReference>
<evidence type="ECO:0000256" key="7">
    <source>
        <dbReference type="PROSITE-ProRule" id="PRU00023"/>
    </source>
</evidence>
<dbReference type="GO" id="GO:0003950">
    <property type="term" value="F:NAD+ poly-ADP-ribosyltransferase activity"/>
    <property type="evidence" value="ECO:0007669"/>
    <property type="project" value="UniProtKB-UniRule"/>
</dbReference>
<evidence type="ECO:0000313" key="13">
    <source>
        <dbReference type="EMBL" id="CAF0798707.1"/>
    </source>
</evidence>
<dbReference type="SUPFAM" id="SSF47587">
    <property type="entry name" value="Domain of poly(ADP-ribose) polymerase"/>
    <property type="match status" value="1"/>
</dbReference>
<dbReference type="EMBL" id="CAJNOQ010000418">
    <property type="protein sequence ID" value="CAF0798707.1"/>
    <property type="molecule type" value="Genomic_DNA"/>
</dbReference>
<evidence type="ECO:0000259" key="11">
    <source>
        <dbReference type="PROSITE" id="PS51060"/>
    </source>
</evidence>
<evidence type="ECO:0000256" key="2">
    <source>
        <dbReference type="ARBA" id="ARBA00022676"/>
    </source>
</evidence>
<gene>
    <name evidence="13" type="ORF">GPM918_LOCUS3396</name>
    <name evidence="14" type="ORF">SRO942_LOCUS3396</name>
</gene>
<feature type="repeat" description="ANK" evidence="7">
    <location>
        <begin position="1430"/>
        <end position="1468"/>
    </location>
</feature>
<feature type="region of interest" description="Disordered" evidence="9">
    <location>
        <begin position="1"/>
        <end position="82"/>
    </location>
</feature>
<feature type="repeat" description="ANK" evidence="7">
    <location>
        <begin position="907"/>
        <end position="939"/>
    </location>
</feature>
<accession>A0A813SR97</accession>
<feature type="compositionally biased region" description="Acidic residues" evidence="9">
    <location>
        <begin position="1245"/>
        <end position="1268"/>
    </location>
</feature>
<keyword evidence="5 8" id="KW-0520">NAD</keyword>
<evidence type="ECO:0000259" key="10">
    <source>
        <dbReference type="PROSITE" id="PS51059"/>
    </source>
</evidence>
<evidence type="ECO:0000256" key="5">
    <source>
        <dbReference type="ARBA" id="ARBA00023027"/>
    </source>
</evidence>
<dbReference type="Pfam" id="PF00023">
    <property type="entry name" value="Ank"/>
    <property type="match status" value="2"/>
</dbReference>
<dbReference type="Pfam" id="PF12796">
    <property type="entry name" value="Ank_2"/>
    <property type="match status" value="4"/>
</dbReference>
<feature type="repeat" description="ANK" evidence="7">
    <location>
        <begin position="784"/>
        <end position="816"/>
    </location>
</feature>
<dbReference type="PROSITE" id="PS51977">
    <property type="entry name" value="WGR"/>
    <property type="match status" value="1"/>
</dbReference>
<dbReference type="PANTHER" id="PTHR10459">
    <property type="entry name" value="DNA LIGASE"/>
    <property type="match status" value="1"/>
</dbReference>
<keyword evidence="2 8" id="KW-0328">Glycosyltransferase</keyword>
<feature type="repeat" description="ANK" evidence="7">
    <location>
        <begin position="1873"/>
        <end position="1905"/>
    </location>
</feature>
<dbReference type="GO" id="GO:0070212">
    <property type="term" value="P:protein poly-ADP-ribosylation"/>
    <property type="evidence" value="ECO:0007669"/>
    <property type="project" value="TreeGrafter"/>
</dbReference>
<feature type="compositionally biased region" description="Basic and acidic residues" evidence="9">
    <location>
        <begin position="259"/>
        <end position="273"/>
    </location>
</feature>
<feature type="compositionally biased region" description="Basic and acidic residues" evidence="9">
    <location>
        <begin position="115"/>
        <end position="129"/>
    </location>
</feature>
<dbReference type="Pfam" id="PF05406">
    <property type="entry name" value="WGR"/>
    <property type="match status" value="1"/>
</dbReference>
<evidence type="ECO:0000313" key="14">
    <source>
        <dbReference type="EMBL" id="CAF3583588.1"/>
    </source>
</evidence>
<feature type="compositionally biased region" description="Basic residues" evidence="9">
    <location>
        <begin position="359"/>
        <end position="373"/>
    </location>
</feature>
<dbReference type="PROSITE" id="PS50297">
    <property type="entry name" value="ANK_REP_REGION"/>
    <property type="match status" value="4"/>
</dbReference>
<evidence type="ECO:0000313" key="15">
    <source>
        <dbReference type="Proteomes" id="UP000663829"/>
    </source>
</evidence>
<dbReference type="GO" id="GO:0006302">
    <property type="term" value="P:double-strand break repair"/>
    <property type="evidence" value="ECO:0007669"/>
    <property type="project" value="TreeGrafter"/>
</dbReference>
<evidence type="ECO:0000256" key="8">
    <source>
        <dbReference type="RuleBase" id="RU362114"/>
    </source>
</evidence>
<dbReference type="Gene3D" id="2.20.140.10">
    <property type="entry name" value="WGR domain"/>
    <property type="match status" value="1"/>
</dbReference>
<proteinExistence type="predicted"/>
<feature type="region of interest" description="Disordered" evidence="9">
    <location>
        <begin position="99"/>
        <end position="129"/>
    </location>
</feature>
<reference evidence="13" key="1">
    <citation type="submission" date="2021-02" db="EMBL/GenBank/DDBJ databases">
        <authorList>
            <person name="Nowell W R."/>
        </authorList>
    </citation>
    <scope>NUCLEOTIDE SEQUENCE</scope>
</reference>
<dbReference type="PROSITE" id="PS51059">
    <property type="entry name" value="PARP_CATALYTIC"/>
    <property type="match status" value="1"/>
</dbReference>
<protein>
    <recommendedName>
        <fullName evidence="8">Poly [ADP-ribose] polymerase</fullName>
        <shortName evidence="8">PARP</shortName>
        <ecNumber evidence="8">2.4.2.-</ecNumber>
    </recommendedName>
</protein>
<dbReference type="Gene3D" id="1.20.142.10">
    <property type="entry name" value="Poly(ADP-ribose) polymerase, regulatory domain"/>
    <property type="match status" value="1"/>
</dbReference>
<feature type="repeat" description="ANK" evidence="7">
    <location>
        <begin position="838"/>
        <end position="870"/>
    </location>
</feature>
<dbReference type="InterPro" id="IPR036616">
    <property type="entry name" value="Poly(ADP-ribose)pol_reg_dom_sf"/>
</dbReference>
<feature type="repeat" description="ANK" evidence="7">
    <location>
        <begin position="1509"/>
        <end position="1541"/>
    </location>
</feature>
<sequence length="2589" mass="295204">MSGQMIYSSDSDSSEKHTPGKPSRLRIAEDVQDDSSDDEQKKPKSKQSERKKKEEHSTRKRRSRNSINNESRSREEKHTGLNGSYWQTVQYDRHNANTSSASVLAQAEDSSDSQTDVKNDYSHNSTTDEPKKLKPVIYRAKTYVTCRSPDDSFFVCQVLHNVYRDTKKIKILWLSSVGGDNQDNQSINENTRFKLDFVDWLDPHTVLTGIVKVKRHNDRTISLRKEDIAETKRLLQKSINGEPLSSSDDSQLDSEDENNEMKSTSKIDNKQDDDWSSNSDEERKIPVLIPGKKSVSKLNKPTFNMDEQLMAPTLSPPKASTSSSMPKPDTLKQIFTNDNDDVGSMDVASDTDDEAFPKSKTKKNLLTPLKKRKETSDKVKNVAEPVTIPKTSQKNKLTEEKTKQPKKRARKTDPNVHSSDGGGRIRKRRRTQDISEVTDENTTSTITKKSPKKTVPATPPKSKMFRVQSNRFLKENVNVTTYRKEPFFEDSLPVPYISTIVQGKLAIRAVLLNDHKLLKTLIDDVDRVYSIHLMRGIHNEYSAVQYAIQTNNLNMLKEILDDIATPKKDRCPRPTMSMTTRTAGTFSMKTLGFRTIKLTASRGAKEGNNALNKDELQINTHFNINRVILYALKNDCTIEAYDLLVDGKTGYGKHYVYENIYHAVRSGNRKLAAHIIEDIEQNAFHGFNYLHKQVLLYDNEDITINRASSVLKKTKHNSQITPVHCAAINPNSKYLKQLLTIMPEINILDKYERRPIHFAAACEGPEPLEYLLSRQANFNDCDRGGNTPLHIACEQGRAINAEILLRTAKEKAESNEVDDTLNTNAKFGLAGINRPNKARMYPIHLAVMKNNLDCVKVLINHGANIDIPLSTSSGKANSLMVACQKGFLKIVTYLIENGTKVESRDRFKRTPLIHACMCGNAHVVSYLLRLGANPDAFDSSSNSALHYAIAYGWYFCVKLLLEAGANPNCVNSWQTTPLAAGFLKGHYGLCDYLLTEHKVDINFKTDDGLTLVMLTVALDISSSSVQQLEYVVTKHHADCTSVDSSGNNGFHYLVSNKSHTNLNHLDTRGQVDLRNNYFKIAQILLDNGCDPNKMNSKAQSPLMTSLENGNFILVDYLIDKANVKITSDISYDGKNLLHYFALRCKEYNLIQTLIKLPGTQEIKDMGKITDNKSMNPLHYACQAFGVYCLANKDKTSIDVSDNLKNEYRSIIQTIDYLLNIAQCDPDVKIDIDQNKQFFPDKSNEDLDSDENENNDDDKDVIITDDENQEQERSKETSIFSLLHTVSYMPIESHPLHLLLKKTKNVNLLHHKTNRTPLLESIFLNEPEIARLLIEHESCDISMATSKVQKEEKMTPLILSSKKHLWPTVCILLKHKGCDLTTTDTYGNQTLHYLVQDSQRSPDMLHTLELYIDIMKRSGLTSTLINSYGNHNRTPLHVAIYHNRGTTDATTDVEKKLIDNGGDLFAHDNLGNIPLHNVFSKTNGGDDPVELCMLIMKSMNYNLLDTENNDGNTPLHLAVSKGSTVCVMLLQQHKSSLLVKNNLNNSIIGTCIFTDHLNLFISFLQQQFDIDLSQLYTICPEQPIESIPSEITTSKTIMNGISSKKKKNYLNNRWLWNLVRPIPEKIVQRSLILLIVEKDWQGALSLILNDLERFQLISFQMIEAAIITKKLNLVIRLLTRIKDKDVLQETNQNKQTLFHVLANMDKPTENDKELIKQISQYLLDNYVSYNDKDEFGCLPIHYACIKHNFILLNFLSRTITTKFDLNILDSYNNKAIALFFWTCGYMTYDEITLENIKSFIRSGDELDCLCNYPNEMNVNPLSFGHVEQTKNVSYPILSTITRTSPLINAIVYNDFKLIKFLLNIGVSPNYQDDGKRTPLMHAILQNNIDIVKGLLNKDYQLHVADETPKETRFRTGRSLKPTVFLGASQTISTNKNMDVESPVRKFEMTNKINLNENDSLGRTCVHYLIQPFENGSFENVELLKLLHTCGASLTQLDLAGLSPLQYSSINGSNILYNELENLIGRDEQITSTDKVTFQPFEINDQNQKLLSSIQKPDYYTDAQTLIESHLQKYQPSVHNSAYDVDPHSEMERVGEVVIDIEKNIPFDVRLTKTDVHYGLLGLYNFYRMQIIKHKSKTDLYFLCTRWGRIGDDGQHQLTPYSTLDECKKEFSKVFKEKTGNSWKDIDNFDQKPKKYNLIRLNEREMTKYPNIIINSDKLRNVKYPLAKLQSQPYIDLMKTFMNKQAIKTDLNKTSLDVEWMPVSQLKRETLSQAQDLLIKLKVEIDKKQQFEIQRGKRQQDEYKQCMETIYNLSNRYYALIPLKGYANEKLPVLTHEHELKQQLKIIEDLLELELSYKMLLGAQAKMSTINPVDYLYKSISCQFELMNRDDIESQLILRYIWASEIRVERIFKIARPGEDDRLSKRKLDNHWLLWHGTGICNLISILTRGLLVGPLASTASGSLFGKGIYSADLFSKSLGYCSGVTDDDTTQGKQRCFMLLCEVALGNVKEITQHTHEDENIDFKIHQSYKAIGRSIPDPKHTITLNTGVRMPLGKTIENTSCDYPRVESNEYIVYDESQVALRYLVQFLR</sequence>
<keyword evidence="15" id="KW-1185">Reference proteome</keyword>
<dbReference type="Pfam" id="PF02877">
    <property type="entry name" value="PARP_reg"/>
    <property type="match status" value="1"/>
</dbReference>
<dbReference type="Gene3D" id="1.25.40.20">
    <property type="entry name" value="Ankyrin repeat-containing domain"/>
    <property type="match status" value="7"/>
</dbReference>
<feature type="compositionally biased region" description="Basic and acidic residues" evidence="9">
    <location>
        <begin position="38"/>
        <end position="57"/>
    </location>
</feature>
<dbReference type="InterPro" id="IPR050800">
    <property type="entry name" value="ARTD/PARP"/>
</dbReference>
<feature type="domain" description="WGR" evidence="12">
    <location>
        <begin position="2092"/>
        <end position="2194"/>
    </location>
</feature>
<dbReference type="InterPro" id="IPR012317">
    <property type="entry name" value="Poly(ADP-ribose)pol_cat_dom"/>
</dbReference>
<evidence type="ECO:0000259" key="12">
    <source>
        <dbReference type="PROSITE" id="PS51977"/>
    </source>
</evidence>
<dbReference type="EC" id="2.4.2.-" evidence="8"/>
<dbReference type="SUPFAM" id="SSF56399">
    <property type="entry name" value="ADP-ribosylation"/>
    <property type="match status" value="1"/>
</dbReference>
<dbReference type="Gene3D" id="3.90.228.10">
    <property type="match status" value="1"/>
</dbReference>
<dbReference type="GO" id="GO:1990404">
    <property type="term" value="F:NAD+-protein mono-ADP-ribosyltransferase activity"/>
    <property type="evidence" value="ECO:0007669"/>
    <property type="project" value="TreeGrafter"/>
</dbReference>
<feature type="domain" description="PARP catalytic" evidence="10">
    <location>
        <begin position="2369"/>
        <end position="2589"/>
    </location>
</feature>
<keyword evidence="6" id="KW-0539">Nucleus</keyword>
<comment type="caution">
    <text evidence="13">The sequence shown here is derived from an EMBL/GenBank/DDBJ whole genome shotgun (WGS) entry which is preliminary data.</text>
</comment>
<evidence type="ECO:0000256" key="3">
    <source>
        <dbReference type="ARBA" id="ARBA00022679"/>
    </source>
</evidence>
<dbReference type="GO" id="GO:0005730">
    <property type="term" value="C:nucleolus"/>
    <property type="evidence" value="ECO:0007669"/>
    <property type="project" value="TreeGrafter"/>
</dbReference>
<dbReference type="InterPro" id="IPR008893">
    <property type="entry name" value="WGR_domain"/>
</dbReference>
<evidence type="ECO:0000256" key="6">
    <source>
        <dbReference type="ARBA" id="ARBA00023242"/>
    </source>
</evidence>
<feature type="domain" description="PARP alpha-helical" evidence="11">
    <location>
        <begin position="2225"/>
        <end position="2359"/>
    </location>
</feature>
<dbReference type="SMART" id="SM00773">
    <property type="entry name" value="WGR"/>
    <property type="match status" value="1"/>
</dbReference>
<feature type="region of interest" description="Disordered" evidence="9">
    <location>
        <begin position="1238"/>
        <end position="1275"/>
    </location>
</feature>
<keyword evidence="4" id="KW-0548">Nucleotidyltransferase</keyword>
<feature type="region of interest" description="Disordered" evidence="9">
    <location>
        <begin position="239"/>
        <end position="461"/>
    </location>
</feature>
<evidence type="ECO:0000256" key="9">
    <source>
        <dbReference type="SAM" id="MobiDB-lite"/>
    </source>
</evidence>
<dbReference type="Proteomes" id="UP000681722">
    <property type="component" value="Unassembled WGS sequence"/>
</dbReference>
<dbReference type="InterPro" id="IPR036770">
    <property type="entry name" value="Ankyrin_rpt-contain_sf"/>
</dbReference>
<feature type="compositionally biased region" description="Acidic residues" evidence="9">
    <location>
        <begin position="338"/>
        <end position="354"/>
    </location>
</feature>
<feature type="repeat" description="ANK" evidence="7">
    <location>
        <begin position="874"/>
        <end position="906"/>
    </location>
</feature>
<name>A0A813SR97_9BILA</name>
<dbReference type="InterPro" id="IPR036930">
    <property type="entry name" value="WGR_dom_sf"/>
</dbReference>
<dbReference type="CDD" id="cd07997">
    <property type="entry name" value="WGR_PARP"/>
    <property type="match status" value="1"/>
</dbReference>
<feature type="repeat" description="ANK" evidence="7">
    <location>
        <begin position="940"/>
        <end position="972"/>
    </location>
</feature>
<feature type="compositionally biased region" description="Polar residues" evidence="9">
    <location>
        <begin position="1"/>
        <end position="11"/>
    </location>
</feature>
<dbReference type="OrthoDB" id="2017365at2759"/>
<dbReference type="EMBL" id="CAJOBC010000418">
    <property type="protein sequence ID" value="CAF3583588.1"/>
    <property type="molecule type" value="Genomic_DNA"/>
</dbReference>
<dbReference type="GO" id="GO:0016779">
    <property type="term" value="F:nucleotidyltransferase activity"/>
    <property type="evidence" value="ECO:0007669"/>
    <property type="project" value="UniProtKB-KW"/>
</dbReference>
<dbReference type="PANTHER" id="PTHR10459:SF108">
    <property type="entry name" value="POLY [ADP-RIBOSE] POLYMERASE"/>
    <property type="match status" value="1"/>
</dbReference>
<dbReference type="Pfam" id="PF00644">
    <property type="entry name" value="PARP"/>
    <property type="match status" value="1"/>
</dbReference>
<organism evidence="13 15">
    <name type="scientific">Didymodactylos carnosus</name>
    <dbReference type="NCBI Taxonomy" id="1234261"/>
    <lineage>
        <taxon>Eukaryota</taxon>
        <taxon>Metazoa</taxon>
        <taxon>Spiralia</taxon>
        <taxon>Gnathifera</taxon>
        <taxon>Rotifera</taxon>
        <taxon>Eurotatoria</taxon>
        <taxon>Bdelloidea</taxon>
        <taxon>Philodinida</taxon>
        <taxon>Philodinidae</taxon>
        <taxon>Didymodactylos</taxon>
    </lineage>
</organism>
<evidence type="ECO:0000256" key="4">
    <source>
        <dbReference type="ARBA" id="ARBA00022695"/>
    </source>
</evidence>
<dbReference type="PROSITE" id="PS50088">
    <property type="entry name" value="ANK_REPEAT"/>
    <property type="match status" value="9"/>
</dbReference>
<comment type="subcellular location">
    <subcellularLocation>
        <location evidence="1">Nucleus</location>
    </subcellularLocation>
</comment>
<dbReference type="InterPro" id="IPR004102">
    <property type="entry name" value="Poly(ADP-ribose)pol_reg_dom"/>
</dbReference>
<dbReference type="SMART" id="SM00248">
    <property type="entry name" value="ANK"/>
    <property type="match status" value="22"/>
</dbReference>
<feature type="repeat" description="ANK" evidence="7">
    <location>
        <begin position="1840"/>
        <end position="1872"/>
    </location>
</feature>
<keyword evidence="3 8" id="KW-0808">Transferase</keyword>
<dbReference type="SUPFAM" id="SSF142921">
    <property type="entry name" value="WGR domain-like"/>
    <property type="match status" value="1"/>
</dbReference>
<dbReference type="SUPFAM" id="SSF48403">
    <property type="entry name" value="Ankyrin repeat"/>
    <property type="match status" value="4"/>
</dbReference>